<dbReference type="Gene3D" id="3.30.565.10">
    <property type="entry name" value="Histidine kinase-like ATPase, C-terminal domain"/>
    <property type="match status" value="1"/>
</dbReference>
<proteinExistence type="predicted"/>
<dbReference type="CDD" id="cd00082">
    <property type="entry name" value="HisKA"/>
    <property type="match status" value="1"/>
</dbReference>
<evidence type="ECO:0000256" key="6">
    <source>
        <dbReference type="ARBA" id="ARBA00022777"/>
    </source>
</evidence>
<dbReference type="PROSITE" id="PS50109">
    <property type="entry name" value="HIS_KIN"/>
    <property type="match status" value="1"/>
</dbReference>
<dbReference type="EMBL" id="CP080096">
    <property type="protein sequence ID" value="QYD73809.1"/>
    <property type="molecule type" value="Genomic_DNA"/>
</dbReference>
<name>A0ABX8V3J1_9BURK</name>
<evidence type="ECO:0000256" key="4">
    <source>
        <dbReference type="ARBA" id="ARBA00022679"/>
    </source>
</evidence>
<organism evidence="10 11">
    <name type="scientific">Paraburkholderia edwinii</name>
    <dbReference type="NCBI Taxonomy" id="2861782"/>
    <lineage>
        <taxon>Bacteria</taxon>
        <taxon>Pseudomonadati</taxon>
        <taxon>Pseudomonadota</taxon>
        <taxon>Betaproteobacteria</taxon>
        <taxon>Burkholderiales</taxon>
        <taxon>Burkholderiaceae</taxon>
        <taxon>Paraburkholderia</taxon>
    </lineage>
</organism>
<dbReference type="InterPro" id="IPR003661">
    <property type="entry name" value="HisK_dim/P_dom"/>
</dbReference>
<evidence type="ECO:0000256" key="2">
    <source>
        <dbReference type="ARBA" id="ARBA00012438"/>
    </source>
</evidence>
<dbReference type="Pfam" id="PF00512">
    <property type="entry name" value="HisKA"/>
    <property type="match status" value="1"/>
</dbReference>
<keyword evidence="11" id="KW-1185">Reference proteome</keyword>
<evidence type="ECO:0000256" key="3">
    <source>
        <dbReference type="ARBA" id="ARBA00022553"/>
    </source>
</evidence>
<dbReference type="Pfam" id="PF02518">
    <property type="entry name" value="HATPase_c"/>
    <property type="match status" value="1"/>
</dbReference>
<evidence type="ECO:0000313" key="10">
    <source>
        <dbReference type="EMBL" id="QYD73809.1"/>
    </source>
</evidence>
<evidence type="ECO:0000256" key="5">
    <source>
        <dbReference type="ARBA" id="ARBA00022741"/>
    </source>
</evidence>
<dbReference type="InterPro" id="IPR003594">
    <property type="entry name" value="HATPase_dom"/>
</dbReference>
<reference evidence="10 11" key="1">
    <citation type="submission" date="2021-07" db="EMBL/GenBank/DDBJ databases">
        <title>Paraburkholderia edwinii protects Aspergillus sp. from phenazines by acting as a toxin sponge.</title>
        <authorList>
            <person name="Dahlstrom K.M."/>
            <person name="Newman D.K."/>
        </authorList>
    </citation>
    <scope>NUCLEOTIDE SEQUENCE [LARGE SCALE GENOMIC DNA]</scope>
    <source>
        <strain evidence="10 11">Pe01</strain>
    </source>
</reference>
<dbReference type="EC" id="2.7.13.3" evidence="2"/>
<evidence type="ECO:0000256" key="8">
    <source>
        <dbReference type="ARBA" id="ARBA00023012"/>
    </source>
</evidence>
<keyword evidence="8" id="KW-0902">Two-component regulatory system</keyword>
<evidence type="ECO:0000259" key="9">
    <source>
        <dbReference type="PROSITE" id="PS50109"/>
    </source>
</evidence>
<keyword evidence="5" id="KW-0547">Nucleotide-binding</keyword>
<dbReference type="PANTHER" id="PTHR43065">
    <property type="entry name" value="SENSOR HISTIDINE KINASE"/>
    <property type="match status" value="1"/>
</dbReference>
<dbReference type="InterPro" id="IPR036097">
    <property type="entry name" value="HisK_dim/P_sf"/>
</dbReference>
<evidence type="ECO:0000256" key="7">
    <source>
        <dbReference type="ARBA" id="ARBA00022840"/>
    </source>
</evidence>
<dbReference type="InterPro" id="IPR005467">
    <property type="entry name" value="His_kinase_dom"/>
</dbReference>
<dbReference type="SUPFAM" id="SSF55874">
    <property type="entry name" value="ATPase domain of HSP90 chaperone/DNA topoisomerase II/histidine kinase"/>
    <property type="match status" value="1"/>
</dbReference>
<comment type="catalytic activity">
    <reaction evidence="1">
        <text>ATP + protein L-histidine = ADP + protein N-phospho-L-histidine.</text>
        <dbReference type="EC" id="2.7.13.3"/>
    </reaction>
</comment>
<dbReference type="InterPro" id="IPR004358">
    <property type="entry name" value="Sig_transdc_His_kin-like_C"/>
</dbReference>
<dbReference type="SUPFAM" id="SSF47384">
    <property type="entry name" value="Homodimeric domain of signal transducing histidine kinase"/>
    <property type="match status" value="1"/>
</dbReference>
<sequence>MLLVIAGLVHSGMAILVARRHAEEALRRAEADFAHAARISMLGELTASIAHELKQPLAAISINGQAGLRWLDRPEPNIAEVRETTAHVLAEARRAADIIDHIRAMAIRRAPEQLPVSLDELIEESLTFLRPELEARGVIVFHEFTPEAPNVLADRVQLQQVIVNLAVNAMQAMEQADSPQRRMTISTSMPNAATVRCAIEDSGPGLMSDHMGHLFERFFTTRENGMGMGLAICRSIIEAHDGWIAADTGSAHGGARFYFTLPAVDTCASLSR</sequence>
<accession>A0ABX8V3J1</accession>
<keyword evidence="4" id="KW-0808">Transferase</keyword>
<dbReference type="PRINTS" id="PR00344">
    <property type="entry name" value="BCTRLSENSOR"/>
</dbReference>
<dbReference type="Gene3D" id="1.10.287.130">
    <property type="match status" value="1"/>
</dbReference>
<dbReference type="PANTHER" id="PTHR43065:SF10">
    <property type="entry name" value="PEROXIDE STRESS-ACTIVATED HISTIDINE KINASE MAK3"/>
    <property type="match status" value="1"/>
</dbReference>
<evidence type="ECO:0000313" key="11">
    <source>
        <dbReference type="Proteomes" id="UP000826462"/>
    </source>
</evidence>
<dbReference type="InterPro" id="IPR036890">
    <property type="entry name" value="HATPase_C_sf"/>
</dbReference>
<evidence type="ECO:0000256" key="1">
    <source>
        <dbReference type="ARBA" id="ARBA00000085"/>
    </source>
</evidence>
<dbReference type="Proteomes" id="UP000826462">
    <property type="component" value="Chromosome 2"/>
</dbReference>
<keyword evidence="7" id="KW-0067">ATP-binding</keyword>
<dbReference type="SMART" id="SM00388">
    <property type="entry name" value="HisKA"/>
    <property type="match status" value="1"/>
</dbReference>
<keyword evidence="3" id="KW-0597">Phosphoprotein</keyword>
<feature type="domain" description="Histidine kinase" evidence="9">
    <location>
        <begin position="48"/>
        <end position="265"/>
    </location>
</feature>
<gene>
    <name evidence="10" type="ORF">KZJ38_27325</name>
</gene>
<protein>
    <recommendedName>
        <fullName evidence="2">histidine kinase</fullName>
        <ecNumber evidence="2">2.7.13.3</ecNumber>
    </recommendedName>
</protein>
<keyword evidence="6" id="KW-0418">Kinase</keyword>
<dbReference type="SMART" id="SM00387">
    <property type="entry name" value="HATPase_c"/>
    <property type="match status" value="1"/>
</dbReference>